<comment type="caution">
    <text evidence="2">The sequence shown here is derived from an EMBL/GenBank/DDBJ whole genome shotgun (WGS) entry which is preliminary data.</text>
</comment>
<accession>A0A9Q1FDI5</accession>
<evidence type="ECO:0000313" key="2">
    <source>
        <dbReference type="EMBL" id="KAJ8356232.1"/>
    </source>
</evidence>
<feature type="region of interest" description="Disordered" evidence="1">
    <location>
        <begin position="1"/>
        <end position="51"/>
    </location>
</feature>
<gene>
    <name evidence="2" type="ORF">SKAU_G00190260</name>
</gene>
<dbReference type="Proteomes" id="UP001152622">
    <property type="component" value="Chromosome 6"/>
</dbReference>
<evidence type="ECO:0000256" key="1">
    <source>
        <dbReference type="SAM" id="MobiDB-lite"/>
    </source>
</evidence>
<keyword evidence="3" id="KW-1185">Reference proteome</keyword>
<protein>
    <submittedName>
        <fullName evidence="2">Uncharacterized protein</fullName>
    </submittedName>
</protein>
<dbReference type="EMBL" id="JAINUF010000006">
    <property type="protein sequence ID" value="KAJ8356232.1"/>
    <property type="molecule type" value="Genomic_DNA"/>
</dbReference>
<sequence>MESLADKAVDTRGKRDQLSLLGPNEPTLVGTTLPGDSEKNNSSMGPDPICRYQETMGWDSPVNSQSIFAELPPFTSTTVGC</sequence>
<proteinExistence type="predicted"/>
<organism evidence="2 3">
    <name type="scientific">Synaphobranchus kaupii</name>
    <name type="common">Kaup's arrowtooth eel</name>
    <dbReference type="NCBI Taxonomy" id="118154"/>
    <lineage>
        <taxon>Eukaryota</taxon>
        <taxon>Metazoa</taxon>
        <taxon>Chordata</taxon>
        <taxon>Craniata</taxon>
        <taxon>Vertebrata</taxon>
        <taxon>Euteleostomi</taxon>
        <taxon>Actinopterygii</taxon>
        <taxon>Neopterygii</taxon>
        <taxon>Teleostei</taxon>
        <taxon>Anguilliformes</taxon>
        <taxon>Synaphobranchidae</taxon>
        <taxon>Synaphobranchus</taxon>
    </lineage>
</organism>
<feature type="compositionally biased region" description="Basic and acidic residues" evidence="1">
    <location>
        <begin position="1"/>
        <end position="17"/>
    </location>
</feature>
<name>A0A9Q1FDI5_SYNKA</name>
<evidence type="ECO:0000313" key="3">
    <source>
        <dbReference type="Proteomes" id="UP001152622"/>
    </source>
</evidence>
<dbReference type="AlphaFoldDB" id="A0A9Q1FDI5"/>
<reference evidence="2" key="1">
    <citation type="journal article" date="2023" name="Science">
        <title>Genome structures resolve the early diversification of teleost fishes.</title>
        <authorList>
            <person name="Parey E."/>
            <person name="Louis A."/>
            <person name="Montfort J."/>
            <person name="Bouchez O."/>
            <person name="Roques C."/>
            <person name="Iampietro C."/>
            <person name="Lluch J."/>
            <person name="Castinel A."/>
            <person name="Donnadieu C."/>
            <person name="Desvignes T."/>
            <person name="Floi Bucao C."/>
            <person name="Jouanno E."/>
            <person name="Wen M."/>
            <person name="Mejri S."/>
            <person name="Dirks R."/>
            <person name="Jansen H."/>
            <person name="Henkel C."/>
            <person name="Chen W.J."/>
            <person name="Zahm M."/>
            <person name="Cabau C."/>
            <person name="Klopp C."/>
            <person name="Thompson A.W."/>
            <person name="Robinson-Rechavi M."/>
            <person name="Braasch I."/>
            <person name="Lecointre G."/>
            <person name="Bobe J."/>
            <person name="Postlethwait J.H."/>
            <person name="Berthelot C."/>
            <person name="Roest Crollius H."/>
            <person name="Guiguen Y."/>
        </authorList>
    </citation>
    <scope>NUCLEOTIDE SEQUENCE</scope>
    <source>
        <strain evidence="2">WJC10195</strain>
    </source>
</reference>